<dbReference type="AlphaFoldDB" id="A0A8X7X6G5"/>
<dbReference type="PANTHER" id="PTHR47228">
    <property type="entry name" value="SPERMATOGENESIS-ASSOCIATED PROTEIN 16"/>
    <property type="match status" value="1"/>
</dbReference>
<evidence type="ECO:0000313" key="2">
    <source>
        <dbReference type="EMBL" id="KAG2462945.1"/>
    </source>
</evidence>
<dbReference type="GO" id="GO:0005794">
    <property type="term" value="C:Golgi apparatus"/>
    <property type="evidence" value="ECO:0007669"/>
    <property type="project" value="InterPro"/>
</dbReference>
<protein>
    <submittedName>
        <fullName evidence="2">SPT16 protein</fullName>
    </submittedName>
</protein>
<accession>A0A8X7X6G5</accession>
<dbReference type="Gene3D" id="1.25.40.10">
    <property type="entry name" value="Tetratricopeptide repeat domain"/>
    <property type="match status" value="1"/>
</dbReference>
<keyword evidence="3" id="KW-1185">Reference proteome</keyword>
<proteinExistence type="predicted"/>
<dbReference type="InterPro" id="IPR029161">
    <property type="entry name" value="SPATA16"/>
</dbReference>
<feature type="compositionally biased region" description="Basic and acidic residues" evidence="1">
    <location>
        <begin position="459"/>
        <end position="470"/>
    </location>
</feature>
<evidence type="ECO:0000256" key="1">
    <source>
        <dbReference type="SAM" id="MobiDB-lite"/>
    </source>
</evidence>
<feature type="non-terminal residue" evidence="2">
    <location>
        <position position="1"/>
    </location>
</feature>
<dbReference type="Proteomes" id="UP000886611">
    <property type="component" value="Unassembled WGS sequence"/>
</dbReference>
<dbReference type="GO" id="GO:0007283">
    <property type="term" value="P:spermatogenesis"/>
    <property type="evidence" value="ECO:0007669"/>
    <property type="project" value="InterPro"/>
</dbReference>
<organism evidence="2 3">
    <name type="scientific">Polypterus senegalus</name>
    <name type="common">Senegal bichir</name>
    <dbReference type="NCBI Taxonomy" id="55291"/>
    <lineage>
        <taxon>Eukaryota</taxon>
        <taxon>Metazoa</taxon>
        <taxon>Chordata</taxon>
        <taxon>Craniata</taxon>
        <taxon>Vertebrata</taxon>
        <taxon>Euteleostomi</taxon>
        <taxon>Actinopterygii</taxon>
        <taxon>Polypteriformes</taxon>
        <taxon>Polypteridae</taxon>
        <taxon>Polypterus</taxon>
    </lineage>
</organism>
<feature type="compositionally biased region" description="Basic residues" evidence="1">
    <location>
        <begin position="53"/>
        <end position="68"/>
    </location>
</feature>
<dbReference type="EMBL" id="JAATIS010004040">
    <property type="protein sequence ID" value="KAG2462945.1"/>
    <property type="molecule type" value="Genomic_DNA"/>
</dbReference>
<evidence type="ECO:0000313" key="3">
    <source>
        <dbReference type="Proteomes" id="UP000886611"/>
    </source>
</evidence>
<reference evidence="2 3" key="1">
    <citation type="journal article" date="2021" name="Cell">
        <title>Tracing the genetic footprints of vertebrate landing in non-teleost ray-finned fishes.</title>
        <authorList>
            <person name="Bi X."/>
            <person name="Wang K."/>
            <person name="Yang L."/>
            <person name="Pan H."/>
            <person name="Jiang H."/>
            <person name="Wei Q."/>
            <person name="Fang M."/>
            <person name="Yu H."/>
            <person name="Zhu C."/>
            <person name="Cai Y."/>
            <person name="He Y."/>
            <person name="Gan X."/>
            <person name="Zeng H."/>
            <person name="Yu D."/>
            <person name="Zhu Y."/>
            <person name="Jiang H."/>
            <person name="Qiu Q."/>
            <person name="Yang H."/>
            <person name="Zhang Y.E."/>
            <person name="Wang W."/>
            <person name="Zhu M."/>
            <person name="He S."/>
            <person name="Zhang G."/>
        </authorList>
    </citation>
    <scope>NUCLEOTIDE SEQUENCE [LARGE SCALE GENOMIC DNA]</scope>
    <source>
        <strain evidence="2">Bchr_013</strain>
    </source>
</reference>
<gene>
    <name evidence="2" type="primary">Spata16</name>
    <name evidence="2" type="ORF">GTO96_0000843</name>
</gene>
<feature type="region of interest" description="Disordered" evidence="1">
    <location>
        <begin position="456"/>
        <end position="507"/>
    </location>
</feature>
<feature type="compositionally biased region" description="Basic residues" evidence="1">
    <location>
        <begin position="13"/>
        <end position="22"/>
    </location>
</feature>
<dbReference type="InterPro" id="IPR011990">
    <property type="entry name" value="TPR-like_helical_dom_sf"/>
</dbReference>
<comment type="caution">
    <text evidence="2">The sequence shown here is derived from an EMBL/GenBank/DDBJ whole genome shotgun (WGS) entry which is preliminary data.</text>
</comment>
<feature type="non-terminal residue" evidence="2">
    <location>
        <position position="507"/>
    </location>
</feature>
<dbReference type="SUPFAM" id="SSF48452">
    <property type="entry name" value="TPR-like"/>
    <property type="match status" value="1"/>
</dbReference>
<dbReference type="Pfam" id="PF15015">
    <property type="entry name" value="NYD-SP12_N"/>
    <property type="match status" value="1"/>
</dbReference>
<feature type="compositionally biased region" description="Polar residues" evidence="1">
    <location>
        <begin position="496"/>
        <end position="507"/>
    </location>
</feature>
<feature type="region of interest" description="Disordered" evidence="1">
    <location>
        <begin position="1"/>
        <end position="23"/>
    </location>
</feature>
<dbReference type="PANTHER" id="PTHR47228:SF1">
    <property type="entry name" value="SPERMATOGENESIS-ASSOCIATED PROTEIN 16"/>
    <property type="match status" value="1"/>
</dbReference>
<sequence length="507" mass="57490">MDTRQNGDNFHLNRSRGTRKSMRCSTMKNISTPGQGKLSIVHNRIHKEDHTAGTRRRRKQIGSARPKRKAADRFLDCEGEAPPAKESRKSDYLQTPPRISLKHVEDVESILVYGTDQDIILELTKSRASSVSQLIFHISDPAGSSCGPNFNILPQIDQQLEVTLKDANFSYMQKNYSAAANGFKAALQLCTRGVVMKTPFDADYEDVSKVSSFIESKLVASYLQMKRPDLALDHSHRSIHLNPVNFQNHLRQAVVFKQLDRFSEAARSAMIADYMYWLTGGSEQHISKLIKVYWQAMLEEAISRTETFSVMYTPCTVKLSKDRIERVKEIFSQQHPFYTSYMFTGKGSPFSPITLKEAENAMETLRKKILPVLDFIKCTKLTVGFGAGSGIIEKLQYASYLSQLQDIKEQSLVINQVLGELVCTPYLQDISQEDAQQVGLIEDFIYQIEEDFTQKNKRSKEQQQKAKDNRPLTLSYHATPAEVSKTAERTLIHLQPDSQDNKGLSSN</sequence>
<name>A0A8X7X6G5_POLSE</name>
<feature type="region of interest" description="Disordered" evidence="1">
    <location>
        <begin position="47"/>
        <end position="93"/>
    </location>
</feature>